<protein>
    <submittedName>
        <fullName evidence="2">Uncharacterized protein</fullName>
    </submittedName>
</protein>
<feature type="region of interest" description="Disordered" evidence="1">
    <location>
        <begin position="1"/>
        <end position="32"/>
    </location>
</feature>
<evidence type="ECO:0000313" key="3">
    <source>
        <dbReference type="Proteomes" id="UP000294543"/>
    </source>
</evidence>
<feature type="region of interest" description="Disordered" evidence="1">
    <location>
        <begin position="91"/>
        <end position="120"/>
    </location>
</feature>
<sequence>MSDSQGRPSKVDVEVASRPTKSKARSPHDRWATSKELAWSGTTTGKADVSRHTLQIPAGKLQKRRQVRWRARTTVVGEPGVWSAWQTFTIGAPGRDRKSPTRTATPTSSESASTTIETTNKLVTAWGGSIATAQR</sequence>
<evidence type="ECO:0000313" key="2">
    <source>
        <dbReference type="EMBL" id="TDD21581.1"/>
    </source>
</evidence>
<organism evidence="2 3">
    <name type="scientific">Nonomuraea diastatica</name>
    <dbReference type="NCBI Taxonomy" id="1848329"/>
    <lineage>
        <taxon>Bacteria</taxon>
        <taxon>Bacillati</taxon>
        <taxon>Actinomycetota</taxon>
        <taxon>Actinomycetes</taxon>
        <taxon>Streptosporangiales</taxon>
        <taxon>Streptosporangiaceae</taxon>
        <taxon>Nonomuraea</taxon>
    </lineage>
</organism>
<proteinExistence type="predicted"/>
<dbReference type="RefSeq" id="WP_132508620.1">
    <property type="nucleotide sequence ID" value="NZ_SMKP01000033.1"/>
</dbReference>
<comment type="caution">
    <text evidence="2">The sequence shown here is derived from an EMBL/GenBank/DDBJ whole genome shotgun (WGS) entry which is preliminary data.</text>
</comment>
<keyword evidence="3" id="KW-1185">Reference proteome</keyword>
<dbReference type="AlphaFoldDB" id="A0A4R4WV83"/>
<gene>
    <name evidence="2" type="ORF">E1294_14135</name>
</gene>
<reference evidence="2 3" key="1">
    <citation type="submission" date="2019-03" db="EMBL/GenBank/DDBJ databases">
        <title>Draft genome sequences of novel Actinobacteria.</title>
        <authorList>
            <person name="Sahin N."/>
            <person name="Ay H."/>
            <person name="Saygin H."/>
        </authorList>
    </citation>
    <scope>NUCLEOTIDE SEQUENCE [LARGE SCALE GENOMIC DNA]</scope>
    <source>
        <strain evidence="2 3">KC712</strain>
    </source>
</reference>
<feature type="compositionally biased region" description="Low complexity" evidence="1">
    <location>
        <begin position="101"/>
        <end position="119"/>
    </location>
</feature>
<evidence type="ECO:0000256" key="1">
    <source>
        <dbReference type="SAM" id="MobiDB-lite"/>
    </source>
</evidence>
<dbReference type="Proteomes" id="UP000294543">
    <property type="component" value="Unassembled WGS sequence"/>
</dbReference>
<name>A0A4R4WV83_9ACTN</name>
<dbReference type="EMBL" id="SMKP01000033">
    <property type="protein sequence ID" value="TDD21581.1"/>
    <property type="molecule type" value="Genomic_DNA"/>
</dbReference>
<accession>A0A4R4WV83</accession>